<dbReference type="InterPro" id="IPR040521">
    <property type="entry name" value="KDZ"/>
</dbReference>
<dbReference type="Pfam" id="PF18758">
    <property type="entry name" value="KDZ"/>
    <property type="match status" value="1"/>
</dbReference>
<proteinExistence type="predicted"/>
<dbReference type="PANTHER" id="PTHR33104:SF2">
    <property type="entry name" value="CXC3 LIKE CYSTEINE CLUSTER DOMAIN-CONTAINING PROTEIN"/>
    <property type="match status" value="1"/>
</dbReference>
<accession>A0A7M5XEK3</accession>
<dbReference type="PANTHER" id="PTHR33104">
    <property type="entry name" value="SI:DKEY-29D5.2"/>
    <property type="match status" value="1"/>
</dbReference>
<dbReference type="EnsemblMetazoa" id="CLYHEMT022048.1">
    <property type="protein sequence ID" value="CLYHEMP022048.1"/>
    <property type="gene ID" value="CLYHEMG022048"/>
</dbReference>
<protein>
    <submittedName>
        <fullName evidence="1">Uncharacterized protein</fullName>
    </submittedName>
</protein>
<dbReference type="OrthoDB" id="5983814at2759"/>
<evidence type="ECO:0000313" key="1">
    <source>
        <dbReference type="EnsemblMetazoa" id="CLYHEMP022048.1"/>
    </source>
</evidence>
<evidence type="ECO:0000313" key="2">
    <source>
        <dbReference type="Proteomes" id="UP000594262"/>
    </source>
</evidence>
<dbReference type="AlphaFoldDB" id="A0A7M5XEK3"/>
<name>A0A7M5XEK3_9CNID</name>
<dbReference type="Proteomes" id="UP000594262">
    <property type="component" value="Unplaced"/>
</dbReference>
<sequence length="193" mass="22625">MAPFFHRSHSQSLYGDMFIVDDKDVKTFIEKIYHSKTKYKQNVGRKKKSLDETGLEVATCRHVIAQKAINMKQGEQYGYALYLMKHYMVKWKVEYCWADVMCKLWKFAQRIDPDICKLMKPALSTMHAKGHSIQCQVNWDGLWIEGTGRSTGEETEQFFSLDVEIQPNINFLKDERKQLQSMRYIGIGLKLNL</sequence>
<reference evidence="1" key="1">
    <citation type="submission" date="2021-01" db="UniProtKB">
        <authorList>
            <consortium name="EnsemblMetazoa"/>
        </authorList>
    </citation>
    <scope>IDENTIFICATION</scope>
</reference>
<keyword evidence="2" id="KW-1185">Reference proteome</keyword>
<organism evidence="1 2">
    <name type="scientific">Clytia hemisphaerica</name>
    <dbReference type="NCBI Taxonomy" id="252671"/>
    <lineage>
        <taxon>Eukaryota</taxon>
        <taxon>Metazoa</taxon>
        <taxon>Cnidaria</taxon>
        <taxon>Hydrozoa</taxon>
        <taxon>Hydroidolina</taxon>
        <taxon>Leptothecata</taxon>
        <taxon>Obeliida</taxon>
        <taxon>Clytiidae</taxon>
        <taxon>Clytia</taxon>
    </lineage>
</organism>